<comment type="subcellular location">
    <subcellularLocation>
        <location evidence="1">Cytoplasm</location>
        <location evidence="1">Cytoskeleton</location>
        <location evidence="1">Cilium axoneme</location>
    </subcellularLocation>
</comment>
<dbReference type="Gene3D" id="3.80.10.10">
    <property type="entry name" value="Ribonuclease Inhibitor"/>
    <property type="match status" value="1"/>
</dbReference>
<comment type="caution">
    <text evidence="2">The sequence shown here is derived from an EMBL/GenBank/DDBJ whole genome shotgun (WGS) entry which is preliminary data.</text>
</comment>
<proteinExistence type="predicted"/>
<dbReference type="EMBL" id="JADXDR010000056">
    <property type="protein sequence ID" value="KAI7842092.1"/>
    <property type="molecule type" value="Genomic_DNA"/>
</dbReference>
<evidence type="ECO:0000313" key="2">
    <source>
        <dbReference type="EMBL" id="KAI7842092.1"/>
    </source>
</evidence>
<evidence type="ECO:0000313" key="3">
    <source>
        <dbReference type="Proteomes" id="UP001205105"/>
    </source>
</evidence>
<dbReference type="GO" id="GO:0005930">
    <property type="term" value="C:axoneme"/>
    <property type="evidence" value="ECO:0007669"/>
    <property type="project" value="UniProtKB-SubCell"/>
</dbReference>
<evidence type="ECO:0000256" key="1">
    <source>
        <dbReference type="ARBA" id="ARBA00004430"/>
    </source>
</evidence>
<reference evidence="2" key="1">
    <citation type="submission" date="2020-11" db="EMBL/GenBank/DDBJ databases">
        <title>Chlorella ohadii genome sequencing and assembly.</title>
        <authorList>
            <person name="Murik O."/>
            <person name="Treves H."/>
            <person name="Kedem I."/>
            <person name="Shotland Y."/>
            <person name="Kaplan A."/>
        </authorList>
    </citation>
    <scope>NUCLEOTIDE SEQUENCE</scope>
    <source>
        <strain evidence="2">1</strain>
    </source>
</reference>
<gene>
    <name evidence="2" type="ORF">COHA_004287</name>
</gene>
<protein>
    <submittedName>
        <fullName evidence="2">Uncharacterized protein</fullName>
    </submittedName>
</protein>
<dbReference type="AlphaFoldDB" id="A0AAD5H7C7"/>
<sequence length="442" mass="48520">MEQPAAADAAPSPLTRLPPQLLQHCFSFLDNDSRHAIDPKLGQAVLDVSRGWYAALAAAPALVPLARLSCLLDDPNEEHEPSLRQASRHGQVPCPQCDHAACAKLRTASAQLRRLSPRTLRVRLDGYDWHIDGSNVETSRGDHNLLVESLQLLPDGITALELNSFCTDGAMPALARFTALHQLELTGNAMEVDWARPAAQAVMPLLRTLCLLYINYETPPCLVGGYFYSFWDMPSSATSALTAASRLERLTLQVGCWTSDILTLWEALPALRDLSFDLQPVIPPDEYEAFETLRSDLPPAIAALHRLTRLTALSLSAGAALSGEALDGWYSWEAANARLPPLAGLSALTELRLSLFVPPPPDWQHLTSLCRLELRKAVDWEEKPLTSLCSLTHLGFHSKHHPEPSCLASLPCLATVHAPFASAEWRERLSALMPHVKFVDNA</sequence>
<organism evidence="2 3">
    <name type="scientific">Chlorella ohadii</name>
    <dbReference type="NCBI Taxonomy" id="2649997"/>
    <lineage>
        <taxon>Eukaryota</taxon>
        <taxon>Viridiplantae</taxon>
        <taxon>Chlorophyta</taxon>
        <taxon>core chlorophytes</taxon>
        <taxon>Trebouxiophyceae</taxon>
        <taxon>Chlorellales</taxon>
        <taxon>Chlorellaceae</taxon>
        <taxon>Chlorella clade</taxon>
        <taxon>Chlorella</taxon>
    </lineage>
</organism>
<name>A0AAD5H7C7_9CHLO</name>
<dbReference type="SUPFAM" id="SSF52058">
    <property type="entry name" value="L domain-like"/>
    <property type="match status" value="1"/>
</dbReference>
<accession>A0AAD5H7C7</accession>
<dbReference type="InterPro" id="IPR032675">
    <property type="entry name" value="LRR_dom_sf"/>
</dbReference>
<dbReference type="Proteomes" id="UP001205105">
    <property type="component" value="Unassembled WGS sequence"/>
</dbReference>
<keyword evidence="3" id="KW-1185">Reference proteome</keyword>